<protein>
    <submittedName>
        <fullName evidence="8">Sulfatase-like hydrolase/transferase</fullName>
    </submittedName>
</protein>
<sequence length="683" mass="78078">MKNKTIHSYNLIRVYQASQAFAKVMIVWLGILFLLSVLELILNGITRQIPPRLFAVLGWSWLMDIIFWLKWIWLEYLIFVLIYFYSQKAAYAISYIVLTVLAIAQLVLMGYFNTSLVPLGGDLYGYSIADIKQTIGASGGLSIGISIGFLVVVVGVIIAFRFLPKKVNVNSKVGMSLPILSFLLLFIPINSYIGLPNLDSDFSNNLVINKSDYFFSASYDHFFPQSEEVDIYADNYIGDYENGNTTTVASFNYLDENEYPFLHTDETPDVLTPFLKPNAKPPHIVILLVEGLGRAFTNEGAYLGNFTPFIDSLSGKSLYWKNFLSEGGRTFAVLPSLIGSLPFAKNGFLEMGNQMPNHLSLYSLLKHNGYHTSFYYGGDSKFDNMNAFLKKNAVDEINDEFTFPNGYQKLPAHNGFTWGYTDDQLFNYYLNTRKAEVEKAPELNVILTVATHNPFFINNQDKYLKLFEQRMDQLKFDDSKKSDYRNYKLQYSSIMYTDESLRNFFAKYQKRSDYANTIFFITGDHRMPEIPMSNKIDRYHVPLIIYSPMLKRTAQMESISTHFDITPSILAYLKKNFAIKTPAVVSWLGQGLDTARNFRNVHSYPMIQTKTDMLDFVMGEYHLNGNTLFKLNNAMEEVSIQDEAAYNQLKNAFDNFKKKNSKIANGGKIVPDSLIKKYSPLIK</sequence>
<reference evidence="8 9" key="1">
    <citation type="submission" date="2020-05" db="EMBL/GenBank/DDBJ databases">
        <title>Description of Pedobacter foliorum sp. nov.</title>
        <authorList>
            <person name="Qi S."/>
            <person name="Carlier A."/>
            <person name="Cnockaert M."/>
            <person name="Vandamme P."/>
        </authorList>
    </citation>
    <scope>NUCLEOTIDE SEQUENCE [LARGE SCALE GENOMIC DNA]</scope>
    <source>
        <strain evidence="8 9">LMG 31300</strain>
    </source>
</reference>
<keyword evidence="2" id="KW-1003">Cell membrane</keyword>
<dbReference type="InterPro" id="IPR017850">
    <property type="entry name" value="Alkaline_phosphatase_core_sf"/>
</dbReference>
<keyword evidence="9" id="KW-1185">Reference proteome</keyword>
<evidence type="ECO:0000313" key="8">
    <source>
        <dbReference type="EMBL" id="NQX32942.1"/>
    </source>
</evidence>
<evidence type="ECO:0000256" key="3">
    <source>
        <dbReference type="ARBA" id="ARBA00022692"/>
    </source>
</evidence>
<feature type="transmembrane region" description="Helical" evidence="6">
    <location>
        <begin position="65"/>
        <end position="85"/>
    </location>
</feature>
<dbReference type="SUPFAM" id="SSF53649">
    <property type="entry name" value="Alkaline phosphatase-like"/>
    <property type="match status" value="1"/>
</dbReference>
<accession>A0ABX2DFR4</accession>
<gene>
    <name evidence="8" type="ORF">HQN85_14480</name>
</gene>
<dbReference type="InterPro" id="IPR050448">
    <property type="entry name" value="OpgB/LTA_synthase_biosynth"/>
</dbReference>
<evidence type="ECO:0000256" key="4">
    <source>
        <dbReference type="ARBA" id="ARBA00022989"/>
    </source>
</evidence>
<proteinExistence type="predicted"/>
<dbReference type="PANTHER" id="PTHR47371:SF3">
    <property type="entry name" value="PHOSPHOGLYCEROL TRANSFERASE I"/>
    <property type="match status" value="1"/>
</dbReference>
<feature type="transmembrane region" description="Helical" evidence="6">
    <location>
        <begin position="141"/>
        <end position="163"/>
    </location>
</feature>
<name>A0ABX2DFR4_9SPHI</name>
<dbReference type="PANTHER" id="PTHR47371">
    <property type="entry name" value="LIPOTEICHOIC ACID SYNTHASE"/>
    <property type="match status" value="1"/>
</dbReference>
<dbReference type="Gene3D" id="3.40.720.10">
    <property type="entry name" value="Alkaline Phosphatase, subunit A"/>
    <property type="match status" value="1"/>
</dbReference>
<comment type="subcellular location">
    <subcellularLocation>
        <location evidence="1">Cell membrane</location>
        <topology evidence="1">Multi-pass membrane protein</topology>
    </subcellularLocation>
</comment>
<dbReference type="Proteomes" id="UP000762110">
    <property type="component" value="Unassembled WGS sequence"/>
</dbReference>
<evidence type="ECO:0000256" key="5">
    <source>
        <dbReference type="ARBA" id="ARBA00023136"/>
    </source>
</evidence>
<feature type="transmembrane region" description="Helical" evidence="6">
    <location>
        <begin position="92"/>
        <end position="112"/>
    </location>
</feature>
<evidence type="ECO:0000256" key="2">
    <source>
        <dbReference type="ARBA" id="ARBA00022475"/>
    </source>
</evidence>
<evidence type="ECO:0000313" key="9">
    <source>
        <dbReference type="Proteomes" id="UP000762110"/>
    </source>
</evidence>
<keyword evidence="4 6" id="KW-1133">Transmembrane helix</keyword>
<feature type="domain" description="Sulfatase N-terminal" evidence="7">
    <location>
        <begin position="282"/>
        <end position="573"/>
    </location>
</feature>
<keyword evidence="5 6" id="KW-0472">Membrane</keyword>
<evidence type="ECO:0000256" key="6">
    <source>
        <dbReference type="SAM" id="Phobius"/>
    </source>
</evidence>
<feature type="transmembrane region" description="Helical" evidence="6">
    <location>
        <begin position="175"/>
        <end position="195"/>
    </location>
</feature>
<evidence type="ECO:0000256" key="1">
    <source>
        <dbReference type="ARBA" id="ARBA00004651"/>
    </source>
</evidence>
<dbReference type="RefSeq" id="WP_173273569.1">
    <property type="nucleotide sequence ID" value="NZ_JABMKV010000004.1"/>
</dbReference>
<dbReference type="EMBL" id="JABMKV010000004">
    <property type="protein sequence ID" value="NQX32942.1"/>
    <property type="molecule type" value="Genomic_DNA"/>
</dbReference>
<dbReference type="Pfam" id="PF00884">
    <property type="entry name" value="Sulfatase"/>
    <property type="match status" value="1"/>
</dbReference>
<feature type="transmembrane region" description="Helical" evidence="6">
    <location>
        <begin position="21"/>
        <end position="45"/>
    </location>
</feature>
<keyword evidence="3 6" id="KW-0812">Transmembrane</keyword>
<evidence type="ECO:0000259" key="7">
    <source>
        <dbReference type="Pfam" id="PF00884"/>
    </source>
</evidence>
<organism evidence="8 9">
    <name type="scientific">Pedobacter boryungensis</name>
    <dbReference type="NCBI Taxonomy" id="869962"/>
    <lineage>
        <taxon>Bacteria</taxon>
        <taxon>Pseudomonadati</taxon>
        <taxon>Bacteroidota</taxon>
        <taxon>Sphingobacteriia</taxon>
        <taxon>Sphingobacteriales</taxon>
        <taxon>Sphingobacteriaceae</taxon>
        <taxon>Pedobacter</taxon>
    </lineage>
</organism>
<comment type="caution">
    <text evidence="8">The sequence shown here is derived from an EMBL/GenBank/DDBJ whole genome shotgun (WGS) entry which is preliminary data.</text>
</comment>
<dbReference type="CDD" id="cd16015">
    <property type="entry name" value="LTA_synthase"/>
    <property type="match status" value="1"/>
</dbReference>
<dbReference type="InterPro" id="IPR000917">
    <property type="entry name" value="Sulfatase_N"/>
</dbReference>